<dbReference type="InterPro" id="IPR050122">
    <property type="entry name" value="RTK"/>
</dbReference>
<sequence length="1444" mass="157539">MMLYPYPTLLVNSINLIHVMKKSVEIEEALHDVYKETDLLKFEAKLALEKQLTRLDHFDVVTDDELMSYGLSAPAIRRLRTALDKRKKAAKKGKSKIFTLGKKTGNQSKIIVAQFESGENHQSSPEPTPSTPCLIGRDEIKLMETLGEGTFAVVKRAIWNKPTGQKVDCAVKILREISEEMKTDLHAEIMNMQKLRHTNLIQLHGIVYGEPTLMVIEFCDGGALLDRLRDSNKPVLLVTRLLNYAQQIASGMAYLESRRCVHRDLAARNVLLADNEEIVKICDFGMTRHLNENERLYVMSGMKKVPFSWCPPESLSRRQFSHHSDVWAFGVLLWELYTYGEEPWAGYRAADVLRMTEGGERLKQPEKASKELYDLMMMCWQLQMENRPKFSLLRQLLKEIRFMMAECRTDHPAETSTELSLTSGDRVIIISERDQRNWYGQSTKSGLFGTFSRSVVAIKTSRQPITNHLSPTKDSSHISRPIPGSFIHTGHGDINDKNCWGYVEKIDPIYLQNPILRPSSSKTSSHVNFISSAAVLDATPRVLPVSTQQVTSRSSPPRPAKPEGKPHTNSTNNFTHTFEDDFKPRSFSHETKLARPSSAIPFPSAQQPTTNNHIPPLPPPLTTKQRVSPPPKPTRRPVSITPEVQAAAMMRTPVLEPIPASTSTKQHNTSVNHVNFRPTAITHLAQQSRQTPSITPVAVSHDDEMKRNTIAGGVRPSLEQLQRQKEAFGWINLETITNAREKLSQPKMENQTSLPKTNSASVLSSTPIHAAPKKQTTPPPILAENFIAALSGSTSSLSSMNDKSSSSSFPSTSSIHAKIPTSTPTLVPQLMIPAQPTLRSTISTPTMTTSSASSTIRVSMANIPLSTTTTNSAPSTIRVSTANIPSSTNGFILSSSSTNSAPSTVRVPITTEKISSPEKARPQVSSLFQPTNTNKSISKPIANIQPYVPSTSLSSFPDPFLISDDVKTIAAKARYSQVHTKLVAPMEILAGGGHVSNGFMPSSSSNDYFSNTPSFNTLLYPTAKPSTGLYPSTAGMNTYGSKIPSHTPQSSDELLYSAAKSSTNGLHSATMPSKSGYGSNIPPSLDELLYSAAKSSTNGLHSSTMPSKSGYGSNIPPSSDELFPELKSTSILHPIKVDTSRPGSLPLSSTSESVNKTVINNPISAPSTNLTAKTPTMAHVTPAHPISSSTNTLSHNRSTNATVPTMVNPKTSSPNYSSLLPPPSPLLLSGQSTTPSTSNTLPPPSTVLPRTSNSINLTPMYPNSIAPPPVNTQPLPLQPAPLYVAGNSSNLGWNPMYMPSYNNPASQFSTWPMGQPTSNFYTPNLGTTILQPTRASEPPVLQPVPAMPLPASGSSNPISLDFLDSSSNDDESIAKVRSLFDGASIDKCRQFLRKCNGNINQTVCELKISQLLEIGIAGDRELARSALDSCQWDVNAAAERLLTS</sequence>
<evidence type="ECO:0000256" key="3">
    <source>
        <dbReference type="ARBA" id="ARBA00011903"/>
    </source>
</evidence>
<dbReference type="GO" id="GO:0007169">
    <property type="term" value="P:cell surface receptor protein tyrosine kinase signaling pathway"/>
    <property type="evidence" value="ECO:0007669"/>
    <property type="project" value="TreeGrafter"/>
</dbReference>
<evidence type="ECO:0000256" key="15">
    <source>
        <dbReference type="SAM" id="MobiDB-lite"/>
    </source>
</evidence>
<feature type="domain" description="SH3" evidence="16">
    <location>
        <begin position="398"/>
        <end position="461"/>
    </location>
</feature>
<evidence type="ECO:0000256" key="10">
    <source>
        <dbReference type="ARBA" id="ARBA00023137"/>
    </source>
</evidence>
<dbReference type="InterPro" id="IPR015940">
    <property type="entry name" value="UBA"/>
</dbReference>
<dbReference type="InterPro" id="IPR008266">
    <property type="entry name" value="Tyr_kinase_AS"/>
</dbReference>
<evidence type="ECO:0000256" key="7">
    <source>
        <dbReference type="ARBA" id="ARBA00022741"/>
    </source>
</evidence>
<evidence type="ECO:0000256" key="12">
    <source>
        <dbReference type="ARBA" id="ARBA00051243"/>
    </source>
</evidence>
<accession>A0A914BW77</accession>
<evidence type="ECO:0000259" key="16">
    <source>
        <dbReference type="PROSITE" id="PS50002"/>
    </source>
</evidence>
<feature type="compositionally biased region" description="Polar residues" evidence="15">
    <location>
        <begin position="747"/>
        <end position="763"/>
    </location>
</feature>
<dbReference type="SUPFAM" id="SSF56112">
    <property type="entry name" value="Protein kinase-like (PK-like)"/>
    <property type="match status" value="1"/>
</dbReference>
<dbReference type="InterPro" id="IPR017441">
    <property type="entry name" value="Protein_kinase_ATP_BS"/>
</dbReference>
<feature type="compositionally biased region" description="Low complexity" evidence="15">
    <location>
        <begin position="794"/>
        <end position="814"/>
    </location>
</feature>
<dbReference type="FunFam" id="1.10.510.10:FF:000521">
    <property type="entry name" value="Tyrosine-protein kinase pr2"/>
    <property type="match status" value="1"/>
</dbReference>
<keyword evidence="7 14" id="KW-0547">Nucleotide-binding</keyword>
<keyword evidence="6" id="KW-0808">Transferase</keyword>
<dbReference type="InterPro" id="IPR000719">
    <property type="entry name" value="Prot_kinase_dom"/>
</dbReference>
<feature type="compositionally biased region" description="Polar residues" evidence="15">
    <location>
        <begin position="545"/>
        <end position="555"/>
    </location>
</feature>
<dbReference type="GO" id="GO:0005737">
    <property type="term" value="C:cytoplasm"/>
    <property type="evidence" value="ECO:0007669"/>
    <property type="project" value="UniProtKB-SubCell"/>
</dbReference>
<feature type="region of interest" description="Disordered" evidence="15">
    <location>
        <begin position="545"/>
        <end position="638"/>
    </location>
</feature>
<dbReference type="InterPro" id="IPR020635">
    <property type="entry name" value="Tyr_kinase_cat_dom"/>
</dbReference>
<dbReference type="InterPro" id="IPR001452">
    <property type="entry name" value="SH3_domain"/>
</dbReference>
<dbReference type="SUPFAM" id="SSF50044">
    <property type="entry name" value="SH3-domain"/>
    <property type="match status" value="1"/>
</dbReference>
<dbReference type="PROSITE" id="PS00107">
    <property type="entry name" value="PROTEIN_KINASE_ATP"/>
    <property type="match status" value="1"/>
</dbReference>
<keyword evidence="4 13" id="KW-0728">SH3 domain</keyword>
<feature type="binding site" evidence="14">
    <location>
        <position position="172"/>
    </location>
    <ligand>
        <name>ATP</name>
        <dbReference type="ChEBI" id="CHEBI:30616"/>
    </ligand>
</feature>
<dbReference type="GO" id="GO:0004715">
    <property type="term" value="F:non-membrane spanning protein tyrosine kinase activity"/>
    <property type="evidence" value="ECO:0007669"/>
    <property type="project" value="UniProtKB-EC"/>
</dbReference>
<dbReference type="InterPro" id="IPR001245">
    <property type="entry name" value="Ser-Thr/Tyr_kinase_cat_dom"/>
</dbReference>
<dbReference type="Gene3D" id="4.10.680.10">
    <property type="entry name" value="Cdc42-like binding domain"/>
    <property type="match status" value="1"/>
</dbReference>
<dbReference type="PROSITE" id="PS50030">
    <property type="entry name" value="UBA"/>
    <property type="match status" value="1"/>
</dbReference>
<keyword evidence="19" id="KW-1185">Reference proteome</keyword>
<dbReference type="PANTHER" id="PTHR24416">
    <property type="entry name" value="TYROSINE-PROTEIN KINASE RECEPTOR"/>
    <property type="match status" value="1"/>
</dbReference>
<dbReference type="InterPro" id="IPR009060">
    <property type="entry name" value="UBA-like_sf"/>
</dbReference>
<dbReference type="GO" id="GO:0005524">
    <property type="term" value="F:ATP binding"/>
    <property type="evidence" value="ECO:0007669"/>
    <property type="project" value="UniProtKB-UniRule"/>
</dbReference>
<feature type="region of interest" description="Disordered" evidence="15">
    <location>
        <begin position="741"/>
        <end position="763"/>
    </location>
</feature>
<feature type="compositionally biased region" description="Polar residues" evidence="15">
    <location>
        <begin position="604"/>
        <end position="613"/>
    </location>
</feature>
<dbReference type="GO" id="GO:0043235">
    <property type="term" value="C:receptor complex"/>
    <property type="evidence" value="ECO:0007669"/>
    <property type="project" value="TreeGrafter"/>
</dbReference>
<dbReference type="SMART" id="SM00219">
    <property type="entry name" value="TyrKc"/>
    <property type="match status" value="1"/>
</dbReference>
<dbReference type="PANTHER" id="PTHR24416:SF631">
    <property type="entry name" value="SERINE_THREONINE_TYROSINE KINASE 1"/>
    <property type="match status" value="1"/>
</dbReference>
<feature type="region of interest" description="Disordered" evidence="15">
    <location>
        <begin position="1097"/>
        <end position="1123"/>
    </location>
</feature>
<evidence type="ECO:0000313" key="19">
    <source>
        <dbReference type="Proteomes" id="UP000887540"/>
    </source>
</evidence>
<evidence type="ECO:0000256" key="5">
    <source>
        <dbReference type="ARBA" id="ARBA00022490"/>
    </source>
</evidence>
<keyword evidence="5" id="KW-0963">Cytoplasm</keyword>
<comment type="subcellular location">
    <subcellularLocation>
        <location evidence="2">Cytoplasm</location>
    </subcellularLocation>
    <subcellularLocation>
        <location evidence="1">Membrane</location>
        <topology evidence="1">Single-pass membrane protein</topology>
    </subcellularLocation>
</comment>
<dbReference type="InterPro" id="IPR011009">
    <property type="entry name" value="Kinase-like_dom_sf"/>
</dbReference>
<evidence type="ECO:0000256" key="6">
    <source>
        <dbReference type="ARBA" id="ARBA00022679"/>
    </source>
</evidence>
<organism evidence="19 20">
    <name type="scientific">Acrobeloides nanus</name>
    <dbReference type="NCBI Taxonomy" id="290746"/>
    <lineage>
        <taxon>Eukaryota</taxon>
        <taxon>Metazoa</taxon>
        <taxon>Ecdysozoa</taxon>
        <taxon>Nematoda</taxon>
        <taxon>Chromadorea</taxon>
        <taxon>Rhabditida</taxon>
        <taxon>Tylenchina</taxon>
        <taxon>Cephalobomorpha</taxon>
        <taxon>Cephaloboidea</taxon>
        <taxon>Cephalobidae</taxon>
        <taxon>Acrobeloides</taxon>
    </lineage>
</organism>
<reference evidence="20" key="1">
    <citation type="submission" date="2022-11" db="UniProtKB">
        <authorList>
            <consortium name="WormBaseParasite"/>
        </authorList>
    </citation>
    <scope>IDENTIFICATION</scope>
</reference>
<dbReference type="PROSITE" id="PS50011">
    <property type="entry name" value="PROTEIN_KINASE_DOM"/>
    <property type="match status" value="1"/>
</dbReference>
<evidence type="ECO:0000256" key="11">
    <source>
        <dbReference type="ARBA" id="ARBA00047899"/>
    </source>
</evidence>
<dbReference type="Pfam" id="PF07714">
    <property type="entry name" value="PK_Tyr_Ser-Thr"/>
    <property type="match status" value="1"/>
</dbReference>
<dbReference type="SMART" id="SM00165">
    <property type="entry name" value="UBA"/>
    <property type="match status" value="1"/>
</dbReference>
<protein>
    <recommendedName>
        <fullName evidence="3">non-specific protein-tyrosine kinase</fullName>
        <ecNumber evidence="3">2.7.10.2</ecNumber>
    </recommendedName>
</protein>
<evidence type="ECO:0000256" key="13">
    <source>
        <dbReference type="PROSITE-ProRule" id="PRU00192"/>
    </source>
</evidence>
<feature type="compositionally biased region" description="Polar residues" evidence="15">
    <location>
        <begin position="1186"/>
        <end position="1210"/>
    </location>
</feature>
<feature type="compositionally biased region" description="Low complexity" evidence="15">
    <location>
        <begin position="567"/>
        <end position="576"/>
    </location>
</feature>
<dbReference type="GO" id="GO:0004674">
    <property type="term" value="F:protein serine/threonine kinase activity"/>
    <property type="evidence" value="ECO:0007669"/>
    <property type="project" value="UniProtKB-EC"/>
</dbReference>
<dbReference type="PRINTS" id="PR00109">
    <property type="entry name" value="TYRKINASE"/>
</dbReference>
<dbReference type="EC" id="2.7.10.2" evidence="3"/>
<keyword evidence="8" id="KW-0418">Kinase</keyword>
<dbReference type="Gene3D" id="3.30.200.20">
    <property type="entry name" value="Phosphorylase Kinase, domain 1"/>
    <property type="match status" value="1"/>
</dbReference>
<feature type="compositionally biased region" description="Polar residues" evidence="15">
    <location>
        <begin position="1097"/>
        <end position="1117"/>
    </location>
</feature>
<dbReference type="InterPro" id="IPR015116">
    <property type="entry name" value="Cdc42-bd-like"/>
</dbReference>
<dbReference type="Pfam" id="PF09027">
    <property type="entry name" value="GTPase_binding"/>
    <property type="match status" value="1"/>
</dbReference>
<dbReference type="PROSITE" id="PS00109">
    <property type="entry name" value="PROTEIN_KINASE_TYR"/>
    <property type="match status" value="1"/>
</dbReference>
<evidence type="ECO:0000256" key="1">
    <source>
        <dbReference type="ARBA" id="ARBA00004167"/>
    </source>
</evidence>
<dbReference type="Pfam" id="PF22931">
    <property type="entry name" value="SAM_TNK"/>
    <property type="match status" value="1"/>
</dbReference>
<comment type="catalytic activity">
    <reaction evidence="11">
        <text>L-threonyl-[protein] + ATP = O-phospho-L-threonyl-[protein] + ADP + H(+)</text>
        <dbReference type="Rhea" id="RHEA:46608"/>
        <dbReference type="Rhea" id="RHEA-COMP:11060"/>
        <dbReference type="Rhea" id="RHEA-COMP:11605"/>
        <dbReference type="ChEBI" id="CHEBI:15378"/>
        <dbReference type="ChEBI" id="CHEBI:30013"/>
        <dbReference type="ChEBI" id="CHEBI:30616"/>
        <dbReference type="ChEBI" id="CHEBI:61977"/>
        <dbReference type="ChEBI" id="CHEBI:456216"/>
        <dbReference type="EC" id="2.7.11.1"/>
    </reaction>
</comment>
<feature type="domain" description="UBA" evidence="18">
    <location>
        <begin position="1398"/>
        <end position="1444"/>
    </location>
</feature>
<dbReference type="InterPro" id="IPR055175">
    <property type="entry name" value="ACK/TNK-like_SAM"/>
</dbReference>
<feature type="compositionally biased region" description="Low complexity" evidence="15">
    <location>
        <begin position="1226"/>
        <end position="1240"/>
    </location>
</feature>
<feature type="compositionally biased region" description="Basic and acidic residues" evidence="15">
    <location>
        <begin position="577"/>
        <end position="593"/>
    </location>
</feature>
<evidence type="ECO:0000313" key="20">
    <source>
        <dbReference type="WBParaSite" id="ACRNAN_Path_1140.g4402.t1"/>
    </source>
</evidence>
<feature type="region of interest" description="Disordered" evidence="15">
    <location>
        <begin position="794"/>
        <end position="815"/>
    </location>
</feature>
<dbReference type="Proteomes" id="UP000887540">
    <property type="component" value="Unplaced"/>
</dbReference>
<evidence type="ECO:0000256" key="4">
    <source>
        <dbReference type="ARBA" id="ARBA00022443"/>
    </source>
</evidence>
<keyword evidence="9 14" id="KW-0067">ATP-binding</keyword>
<dbReference type="GO" id="GO:0005886">
    <property type="term" value="C:plasma membrane"/>
    <property type="evidence" value="ECO:0007669"/>
    <property type="project" value="TreeGrafter"/>
</dbReference>
<comment type="catalytic activity">
    <reaction evidence="12">
        <text>L-tyrosyl-[protein] + ATP = O-phospho-L-tyrosyl-[protein] + ADP + H(+)</text>
        <dbReference type="Rhea" id="RHEA:10596"/>
        <dbReference type="Rhea" id="RHEA-COMP:10136"/>
        <dbReference type="Rhea" id="RHEA-COMP:20101"/>
        <dbReference type="ChEBI" id="CHEBI:15378"/>
        <dbReference type="ChEBI" id="CHEBI:30616"/>
        <dbReference type="ChEBI" id="CHEBI:46858"/>
        <dbReference type="ChEBI" id="CHEBI:61978"/>
        <dbReference type="ChEBI" id="CHEBI:456216"/>
        <dbReference type="EC" id="2.7.10.1"/>
    </reaction>
</comment>
<proteinExistence type="predicted"/>
<dbReference type="SUPFAM" id="SSF46934">
    <property type="entry name" value="UBA-like"/>
    <property type="match status" value="1"/>
</dbReference>
<evidence type="ECO:0000256" key="2">
    <source>
        <dbReference type="ARBA" id="ARBA00004496"/>
    </source>
</evidence>
<dbReference type="GO" id="GO:0004714">
    <property type="term" value="F:transmembrane receptor protein tyrosine kinase activity"/>
    <property type="evidence" value="ECO:0007669"/>
    <property type="project" value="UniProtKB-EC"/>
</dbReference>
<dbReference type="PROSITE" id="PS50002">
    <property type="entry name" value="SH3"/>
    <property type="match status" value="1"/>
</dbReference>
<dbReference type="InterPro" id="IPR036028">
    <property type="entry name" value="SH3-like_dom_sf"/>
</dbReference>
<dbReference type="InterPro" id="IPR037085">
    <property type="entry name" value="Cdc42-bd-like_dom_sf"/>
</dbReference>
<dbReference type="WBParaSite" id="ACRNAN_Path_1140.g4402.t1">
    <property type="protein sequence ID" value="ACRNAN_Path_1140.g4402.t1"/>
    <property type="gene ID" value="ACRNAN_Path_1140.g4402"/>
</dbReference>
<evidence type="ECO:0000256" key="8">
    <source>
        <dbReference type="ARBA" id="ARBA00022777"/>
    </source>
</evidence>
<feature type="region of interest" description="Disordered" evidence="15">
    <location>
        <begin position="1184"/>
        <end position="1248"/>
    </location>
</feature>
<evidence type="ECO:0000256" key="9">
    <source>
        <dbReference type="ARBA" id="ARBA00022840"/>
    </source>
</evidence>
<evidence type="ECO:0000256" key="14">
    <source>
        <dbReference type="PROSITE-ProRule" id="PRU10141"/>
    </source>
</evidence>
<name>A0A914BW77_9BILA</name>
<keyword evidence="10" id="KW-0829">Tyrosine-protein kinase</keyword>
<feature type="domain" description="Protein kinase" evidence="17">
    <location>
        <begin position="140"/>
        <end position="403"/>
    </location>
</feature>
<dbReference type="Gene3D" id="1.10.510.10">
    <property type="entry name" value="Transferase(Phosphotransferase) domain 1"/>
    <property type="match status" value="1"/>
</dbReference>
<evidence type="ECO:0000259" key="18">
    <source>
        <dbReference type="PROSITE" id="PS50030"/>
    </source>
</evidence>
<evidence type="ECO:0000259" key="17">
    <source>
        <dbReference type="PROSITE" id="PS50011"/>
    </source>
</evidence>